<gene>
    <name evidence="6" type="ORF">SAMN04488115_104204</name>
</gene>
<accession>A0A1H5Z3C6</accession>
<evidence type="ECO:0000256" key="2">
    <source>
        <dbReference type="SAM" id="Coils"/>
    </source>
</evidence>
<comment type="similarity">
    <text evidence="1">Belongs to the membrane fusion protein (MFP) (TC 8.A.1) family.</text>
</comment>
<dbReference type="Proteomes" id="UP000236743">
    <property type="component" value="Unassembled WGS sequence"/>
</dbReference>
<dbReference type="InterPro" id="IPR006143">
    <property type="entry name" value="RND_pump_MFP"/>
</dbReference>
<dbReference type="Gene3D" id="1.10.287.470">
    <property type="entry name" value="Helix hairpin bin"/>
    <property type="match status" value="1"/>
</dbReference>
<evidence type="ECO:0000256" key="3">
    <source>
        <dbReference type="SAM" id="SignalP"/>
    </source>
</evidence>
<reference evidence="6 7" key="1">
    <citation type="submission" date="2016-10" db="EMBL/GenBank/DDBJ databases">
        <authorList>
            <person name="de Groot N.N."/>
        </authorList>
    </citation>
    <scope>NUCLEOTIDE SEQUENCE [LARGE SCALE GENOMIC DNA]</scope>
    <source>
        <strain evidence="6 7">DSM 26656</strain>
    </source>
</reference>
<dbReference type="PANTHER" id="PTHR30469:SF38">
    <property type="entry name" value="HLYD FAMILY SECRETION PROTEIN"/>
    <property type="match status" value="1"/>
</dbReference>
<dbReference type="Gene3D" id="2.40.420.20">
    <property type="match status" value="1"/>
</dbReference>
<keyword evidence="3" id="KW-0732">Signal</keyword>
<dbReference type="InterPro" id="IPR058792">
    <property type="entry name" value="Beta-barrel_RND_2"/>
</dbReference>
<dbReference type="GO" id="GO:1990281">
    <property type="term" value="C:efflux pump complex"/>
    <property type="evidence" value="ECO:0007669"/>
    <property type="project" value="TreeGrafter"/>
</dbReference>
<dbReference type="AlphaFoldDB" id="A0A1H5Z3C6"/>
<dbReference type="Pfam" id="PF25954">
    <property type="entry name" value="Beta-barrel_RND_2"/>
    <property type="match status" value="1"/>
</dbReference>
<evidence type="ECO:0000313" key="6">
    <source>
        <dbReference type="EMBL" id="SEG30167.1"/>
    </source>
</evidence>
<name>A0A1H5Z3C6_9HYPH</name>
<dbReference type="PANTHER" id="PTHR30469">
    <property type="entry name" value="MULTIDRUG RESISTANCE PROTEIN MDTA"/>
    <property type="match status" value="1"/>
</dbReference>
<dbReference type="Gene3D" id="2.40.50.100">
    <property type="match status" value="1"/>
</dbReference>
<dbReference type="EMBL" id="FNUY01000004">
    <property type="protein sequence ID" value="SEG30167.1"/>
    <property type="molecule type" value="Genomic_DNA"/>
</dbReference>
<dbReference type="GO" id="GO:0015562">
    <property type="term" value="F:efflux transmembrane transporter activity"/>
    <property type="evidence" value="ECO:0007669"/>
    <property type="project" value="TreeGrafter"/>
</dbReference>
<sequence length="362" mass="38112">MTVSTVSRAMALTAVALLCAACQSEAEAPPPPVRPIRTITVEQPPAAADISFAGHIEAKDQTALSFRISGRLAERAVGVGATVRDGDLLARLDPENELNALRSARAALTAAQGFLRQAENQYQRQSHLLQRNVTTRADFEAAEQARIAAQAQVEAAQAQVKTAEDVVSFTSLKADAPGVVTMIGAEPGEIVPAGRMVVQLARRDGRDAVFEVPADVIRSTSPEAQVVVSLAGDPSVTVRGRVREVSPQADPVTRTFRVRIGLIDPPPTFRLGTTVTGTIRGSELSAIAIPATALTRRGPDTGAWIVNPQSLTVSLRKLDVLSADPATALIRNGLQPGDVIVTAGANLLQDGQAVRLTGTEPR</sequence>
<evidence type="ECO:0000259" key="4">
    <source>
        <dbReference type="Pfam" id="PF25954"/>
    </source>
</evidence>
<feature type="chain" id="PRO_5009291213" evidence="3">
    <location>
        <begin position="27"/>
        <end position="362"/>
    </location>
</feature>
<dbReference type="Pfam" id="PF25967">
    <property type="entry name" value="RND-MFP_C"/>
    <property type="match status" value="1"/>
</dbReference>
<dbReference type="SUPFAM" id="SSF111369">
    <property type="entry name" value="HlyD-like secretion proteins"/>
    <property type="match status" value="1"/>
</dbReference>
<protein>
    <submittedName>
        <fullName evidence="6">RND family efflux transporter, MFP subunit</fullName>
    </submittedName>
</protein>
<dbReference type="NCBIfam" id="TIGR01730">
    <property type="entry name" value="RND_mfp"/>
    <property type="match status" value="1"/>
</dbReference>
<dbReference type="Gene3D" id="2.40.30.170">
    <property type="match status" value="1"/>
</dbReference>
<feature type="signal peptide" evidence="3">
    <location>
        <begin position="1"/>
        <end position="26"/>
    </location>
</feature>
<evidence type="ECO:0000259" key="5">
    <source>
        <dbReference type="Pfam" id="PF25967"/>
    </source>
</evidence>
<dbReference type="OrthoDB" id="9813967at2"/>
<dbReference type="RefSeq" id="WP_103872648.1">
    <property type="nucleotide sequence ID" value="NZ_FNUY01000004.1"/>
</dbReference>
<feature type="domain" description="CusB-like beta-barrel" evidence="4">
    <location>
        <begin position="210"/>
        <end position="281"/>
    </location>
</feature>
<proteinExistence type="inferred from homology"/>
<keyword evidence="7" id="KW-1185">Reference proteome</keyword>
<feature type="domain" description="Multidrug resistance protein MdtA-like C-terminal permuted SH3" evidence="5">
    <location>
        <begin position="286"/>
        <end position="345"/>
    </location>
</feature>
<evidence type="ECO:0000256" key="1">
    <source>
        <dbReference type="ARBA" id="ARBA00009477"/>
    </source>
</evidence>
<dbReference type="InterPro" id="IPR058627">
    <property type="entry name" value="MdtA-like_C"/>
</dbReference>
<feature type="coiled-coil region" evidence="2">
    <location>
        <begin position="139"/>
        <end position="166"/>
    </location>
</feature>
<organism evidence="6 7">
    <name type="scientific">Bosea lathyri</name>
    <dbReference type="NCBI Taxonomy" id="1036778"/>
    <lineage>
        <taxon>Bacteria</taxon>
        <taxon>Pseudomonadati</taxon>
        <taxon>Pseudomonadota</taxon>
        <taxon>Alphaproteobacteria</taxon>
        <taxon>Hyphomicrobiales</taxon>
        <taxon>Boseaceae</taxon>
        <taxon>Bosea</taxon>
    </lineage>
</organism>
<evidence type="ECO:0000313" key="7">
    <source>
        <dbReference type="Proteomes" id="UP000236743"/>
    </source>
</evidence>
<keyword evidence="2" id="KW-0175">Coiled coil</keyword>